<name>A0A8J2SVK5_9STRA</name>
<dbReference type="Proteomes" id="UP000789595">
    <property type="component" value="Unassembled WGS sequence"/>
</dbReference>
<evidence type="ECO:0000313" key="3">
    <source>
        <dbReference type="Proteomes" id="UP000789595"/>
    </source>
</evidence>
<feature type="non-terminal residue" evidence="2">
    <location>
        <position position="1"/>
    </location>
</feature>
<feature type="region of interest" description="Disordered" evidence="1">
    <location>
        <begin position="22"/>
        <end position="53"/>
    </location>
</feature>
<feature type="compositionally biased region" description="Basic and acidic residues" evidence="1">
    <location>
        <begin position="22"/>
        <end position="36"/>
    </location>
</feature>
<organism evidence="2 3">
    <name type="scientific">Pelagomonas calceolata</name>
    <dbReference type="NCBI Taxonomy" id="35677"/>
    <lineage>
        <taxon>Eukaryota</taxon>
        <taxon>Sar</taxon>
        <taxon>Stramenopiles</taxon>
        <taxon>Ochrophyta</taxon>
        <taxon>Pelagophyceae</taxon>
        <taxon>Pelagomonadales</taxon>
        <taxon>Pelagomonadaceae</taxon>
        <taxon>Pelagomonas</taxon>
    </lineage>
</organism>
<dbReference type="AlphaFoldDB" id="A0A8J2SVK5"/>
<dbReference type="EMBL" id="CAKKNE010000004">
    <property type="protein sequence ID" value="CAH0373669.1"/>
    <property type="molecule type" value="Genomic_DNA"/>
</dbReference>
<gene>
    <name evidence="2" type="ORF">PECAL_4P08900</name>
</gene>
<evidence type="ECO:0000313" key="2">
    <source>
        <dbReference type="EMBL" id="CAH0373669.1"/>
    </source>
</evidence>
<reference evidence="2" key="1">
    <citation type="submission" date="2021-11" db="EMBL/GenBank/DDBJ databases">
        <authorList>
            <consortium name="Genoscope - CEA"/>
            <person name="William W."/>
        </authorList>
    </citation>
    <scope>NUCLEOTIDE SEQUENCE</scope>
</reference>
<comment type="caution">
    <text evidence="2">The sequence shown here is derived from an EMBL/GenBank/DDBJ whole genome shotgun (WGS) entry which is preliminary data.</text>
</comment>
<accession>A0A8J2SVK5</accession>
<proteinExistence type="predicted"/>
<sequence length="119" mass="13867">LHYYRRHLTTTVLWGNSRLRQRESAGKEENVVEQRASRKATRTRAADGPSASKVDISPRWVTCKRCRINTTCRFTQDTLAVLSAGRRPPRHTHTPALKSLARRHRLAYFLQHRDSCCRR</sequence>
<protein>
    <submittedName>
        <fullName evidence="2">Uncharacterized protein</fullName>
    </submittedName>
</protein>
<keyword evidence="3" id="KW-1185">Reference proteome</keyword>
<evidence type="ECO:0000256" key="1">
    <source>
        <dbReference type="SAM" id="MobiDB-lite"/>
    </source>
</evidence>